<accession>A0A1X0ZVX2</accession>
<protein>
    <submittedName>
        <fullName evidence="1">Uncharacterized protein</fullName>
    </submittedName>
</protein>
<dbReference type="AlphaFoldDB" id="A0A1X0ZVX2"/>
<reference evidence="1 2" key="1">
    <citation type="submission" date="2017-04" db="EMBL/GenBank/DDBJ databases">
        <title>Presence of VIM-2 positive Pseudomonas species in chickens and their surrounding environment.</title>
        <authorList>
            <person name="Zhang R."/>
        </authorList>
    </citation>
    <scope>NUCLEOTIDE SEQUENCE [LARGE SCALE GENOMIC DNA]</scope>
    <source>
        <strain evidence="1 2">DZ-C18</strain>
    </source>
</reference>
<evidence type="ECO:0000313" key="2">
    <source>
        <dbReference type="Proteomes" id="UP000193675"/>
    </source>
</evidence>
<proteinExistence type="predicted"/>
<sequence length="237" mass="24478">MLLSQNSIAGTIGGEGKGVLAAIGGAIATFACVVTVPAYTWTPEGLIGLGSLAALSGGLMFTRKESRLPITFRQLLGTFLVVYGTSTIVGGIAGNTSPTTPLVAATSVSTTPGSHWKTATSMTEGQALVDAAIGANQRTLVLWTAPDCTPCTSVLGLGALNPSINPGLAGYRLLNIQMPEQGSKALMERFGVTGLPSLILMRGNGTVPEFGRITRDIDALSIMDMLDLQNQADAELR</sequence>
<dbReference type="SUPFAM" id="SSF52833">
    <property type="entry name" value="Thioredoxin-like"/>
    <property type="match status" value="1"/>
</dbReference>
<name>A0A1X0ZVX2_PSEPU</name>
<dbReference type="InterPro" id="IPR036249">
    <property type="entry name" value="Thioredoxin-like_sf"/>
</dbReference>
<organism evidence="1 2">
    <name type="scientific">Pseudomonas putida</name>
    <name type="common">Arthrobacter siderocapsulatus</name>
    <dbReference type="NCBI Taxonomy" id="303"/>
    <lineage>
        <taxon>Bacteria</taxon>
        <taxon>Pseudomonadati</taxon>
        <taxon>Pseudomonadota</taxon>
        <taxon>Gammaproteobacteria</taxon>
        <taxon>Pseudomonadales</taxon>
        <taxon>Pseudomonadaceae</taxon>
        <taxon>Pseudomonas</taxon>
    </lineage>
</organism>
<dbReference type="Proteomes" id="UP000193675">
    <property type="component" value="Unassembled WGS sequence"/>
</dbReference>
<dbReference type="Gene3D" id="3.40.30.10">
    <property type="entry name" value="Glutaredoxin"/>
    <property type="match status" value="1"/>
</dbReference>
<dbReference type="EMBL" id="NBWC01000017">
    <property type="protein sequence ID" value="ORL63681.1"/>
    <property type="molecule type" value="Genomic_DNA"/>
</dbReference>
<evidence type="ECO:0000313" key="1">
    <source>
        <dbReference type="EMBL" id="ORL63681.1"/>
    </source>
</evidence>
<comment type="caution">
    <text evidence="1">The sequence shown here is derived from an EMBL/GenBank/DDBJ whole genome shotgun (WGS) entry which is preliminary data.</text>
</comment>
<gene>
    <name evidence="1" type="ORF">B7H17_14110</name>
</gene>